<dbReference type="Gene3D" id="2.60.120.200">
    <property type="match status" value="2"/>
</dbReference>
<evidence type="ECO:0000256" key="6">
    <source>
        <dbReference type="SAM" id="SignalP"/>
    </source>
</evidence>
<dbReference type="InterPro" id="IPR013320">
    <property type="entry name" value="ConA-like_dom_sf"/>
</dbReference>
<dbReference type="SUPFAM" id="SSF49899">
    <property type="entry name" value="Concanavalin A-like lectins/glucanases"/>
    <property type="match status" value="2"/>
</dbReference>
<dbReference type="EMBL" id="CP020465">
    <property type="protein sequence ID" value="ASP46321.1"/>
    <property type="molecule type" value="Genomic_DNA"/>
</dbReference>
<keyword evidence="4" id="KW-0106">Calcium</keyword>
<organism evidence="8 9">
    <name type="scientific">Cognaticolwellia beringensis</name>
    <dbReference type="NCBI Taxonomy" id="1967665"/>
    <lineage>
        <taxon>Bacteria</taxon>
        <taxon>Pseudomonadati</taxon>
        <taxon>Pseudomonadota</taxon>
        <taxon>Gammaproteobacteria</taxon>
        <taxon>Alteromonadales</taxon>
        <taxon>Colwelliaceae</taxon>
        <taxon>Cognaticolwellia</taxon>
    </lineage>
</organism>
<dbReference type="RefSeq" id="WP_081148212.1">
    <property type="nucleotide sequence ID" value="NZ_CP020465.1"/>
</dbReference>
<protein>
    <recommendedName>
        <fullName evidence="7">LamG-like jellyroll fold domain-containing protein</fullName>
    </recommendedName>
</protein>
<dbReference type="KEGG" id="cber:B5D82_00145"/>
<feature type="chain" id="PRO_5013007954" description="LamG-like jellyroll fold domain-containing protein" evidence="6">
    <location>
        <begin position="19"/>
        <end position="1385"/>
    </location>
</feature>
<keyword evidence="5" id="KW-1015">Disulfide bond</keyword>
<keyword evidence="2" id="KW-0479">Metal-binding</keyword>
<evidence type="ECO:0000259" key="7">
    <source>
        <dbReference type="SMART" id="SM00560"/>
    </source>
</evidence>
<evidence type="ECO:0000256" key="2">
    <source>
        <dbReference type="ARBA" id="ARBA00022723"/>
    </source>
</evidence>
<feature type="signal peptide" evidence="6">
    <location>
        <begin position="1"/>
        <end position="18"/>
    </location>
</feature>
<dbReference type="InterPro" id="IPR051360">
    <property type="entry name" value="Neuronal_Pentraxin_Related"/>
</dbReference>
<dbReference type="InterPro" id="IPR046524">
    <property type="entry name" value="DUF6701"/>
</dbReference>
<dbReference type="OrthoDB" id="9790247at2"/>
<evidence type="ECO:0000313" key="9">
    <source>
        <dbReference type="Proteomes" id="UP000202259"/>
    </source>
</evidence>
<evidence type="ECO:0000256" key="1">
    <source>
        <dbReference type="ARBA" id="ARBA00001913"/>
    </source>
</evidence>
<proteinExistence type="predicted"/>
<accession>A0A222G3H7</accession>
<feature type="domain" description="LamG-like jellyroll fold" evidence="7">
    <location>
        <begin position="501"/>
        <end position="633"/>
    </location>
</feature>
<dbReference type="GO" id="GO:0046872">
    <property type="term" value="F:metal ion binding"/>
    <property type="evidence" value="ECO:0007669"/>
    <property type="project" value="UniProtKB-KW"/>
</dbReference>
<evidence type="ECO:0000256" key="5">
    <source>
        <dbReference type="ARBA" id="ARBA00023157"/>
    </source>
</evidence>
<dbReference type="PANTHER" id="PTHR19277">
    <property type="entry name" value="PENTRAXIN"/>
    <property type="match status" value="1"/>
</dbReference>
<evidence type="ECO:0000256" key="3">
    <source>
        <dbReference type="ARBA" id="ARBA00022729"/>
    </source>
</evidence>
<keyword evidence="9" id="KW-1185">Reference proteome</keyword>
<sequence length="1385" mass="149960">MKYLLLLLVCLLSFSAGAFEDILYDFKTRTPGNNIVAYKGSSSAQVPSSLALGAQVTAAEYNALKIDDQSYQNSTTSTNNSFPYTQFVITIDEDETDITTFTILWNGYGTNDNNGRKDGVDLYIWNFQQNGYQLVDRTDSTSNEITLSGQATSNMTDYFGSSNQNAMVLYVVARDKKSGNVQSSNIYSDYVNLTVTVPDPPPAFAMANFQFDECVYIGSGNEVIDQFNTYSGTSHNGVNTSEEAQIENALAISSAAHHVQTSIPLPDRYSVSTWFKKPTDTTGNRYFVLGAMENGSDLLVIDRDNNWRWAIYSSNPQQTIYGNYSFNSLDNDWHHLAIVYKNRQSNLYIDGVFVEAINLIPAGTLKYIGTSFDDVNITASQGFRAPLDEFIVFNGALKASEITTIYNNQFSGVNYDGSVRASPNCIKLIAKYSLDESSWSSAAGEVLDSTGSLNGQSFNGANTALNSPALTGNPGTCGFGVFDGIDDYVSITDNAALDIPRELTITAWINPKSLPSVSTGLHTIVSKDENYEFHLRATGEINWWWQTNELTTSGAGITPDSWYHIAITYQSGEQVIYVNGVERGSSAFSDQLTLNNDPLNIGQDQNQEHGEESRYFHGFIDEVKIYKGALSSTEVNEVYNERHACAEPVIHHYEIGHDGNGLTCAAEPITIKACSNSGCTTESTESVSLNFNITSSVTGKEITASPTFNGSTHINLSHTTAETLVLSIDGASIAASNAVECSGFGTSCEITFTDAGFRFLYGDTNSEVIEHQTAGAVFSEALKIQAVKSNNGVCEGIFAGNVEVSLAQQNVTPDISFNAGLAFQTNGANIAKHPLFTDNVTLNFGNDSIAVIPTPSYLDVGEIRLQARYSNANVSLEGSSNNFWVKPHSFAISATNALGVVNGNSATSTITHKAGDNFDFTVSALNAAGNLTQNYRQSDGELQVKVSRVAPVLNGAIDGQFTYALGQNRAATTSAIFQSAILTSFSDGEKGKSAFSGAQYNEVGVINVDIQDINYGGLGNVDGLITANDMTIGRFTPAYFKQTVKAEHKGKLDAYHSATGVCSISDWAYTGQSTINGKGAIGYSLEPKITIAAYNANDSLTKNYTLGESEGFMKLLVSGIDINLPTHDDSQQKVGSASGNPVAIAAVMETGSLSASIDVSGNLIAGEWLYTLSNNDHFSYDKNDTSFLAPFNAKIAFVTTQIEDSDGVLLGSNIDATEKLITDGVEIRFARMVLENSYGSEKTKLRAPLNVQIYDGSSFLTHTDESCLSTLIGDKKAGAKYSGNMNLWDYRLIDIDTDAIQVSDTAASVSGVFDRGIQAALSFSTPGRQGMLEWEYEVPSWLKFKWNNVDSDNDGNFYDDNPSAVLSFGFYRGNDRIISWREIAN</sequence>
<evidence type="ECO:0000313" key="8">
    <source>
        <dbReference type="EMBL" id="ASP46321.1"/>
    </source>
</evidence>
<dbReference type="Pfam" id="PF13385">
    <property type="entry name" value="Laminin_G_3"/>
    <property type="match status" value="2"/>
</dbReference>
<name>A0A222G3H7_9GAMM</name>
<dbReference type="Proteomes" id="UP000202259">
    <property type="component" value="Chromosome"/>
</dbReference>
<gene>
    <name evidence="8" type="ORF">B5D82_00145</name>
</gene>
<dbReference type="Pfam" id="PF20419">
    <property type="entry name" value="DUF6701"/>
    <property type="match status" value="1"/>
</dbReference>
<comment type="cofactor">
    <cofactor evidence="1">
        <name>Ca(2+)</name>
        <dbReference type="ChEBI" id="CHEBI:29108"/>
    </cofactor>
</comment>
<reference evidence="8 9" key="1">
    <citation type="submission" date="2017-08" db="EMBL/GenBank/DDBJ databases">
        <title>Complete genome of Colwellia sp. NB097-1, a psychrophile bacterium ioslated from Bering Sea.</title>
        <authorList>
            <person name="Chen X."/>
        </authorList>
    </citation>
    <scope>NUCLEOTIDE SEQUENCE [LARGE SCALE GENOMIC DNA]</scope>
    <source>
        <strain evidence="8 9">NB097-1</strain>
    </source>
</reference>
<dbReference type="PANTHER" id="PTHR19277:SF125">
    <property type="entry name" value="B6"/>
    <property type="match status" value="1"/>
</dbReference>
<keyword evidence="3 6" id="KW-0732">Signal</keyword>
<dbReference type="SMART" id="SM00560">
    <property type="entry name" value="LamGL"/>
    <property type="match status" value="1"/>
</dbReference>
<dbReference type="InterPro" id="IPR006558">
    <property type="entry name" value="LamG-like"/>
</dbReference>
<evidence type="ECO:0000256" key="4">
    <source>
        <dbReference type="ARBA" id="ARBA00022837"/>
    </source>
</evidence>